<evidence type="ECO:0000256" key="1">
    <source>
        <dbReference type="SAM" id="Phobius"/>
    </source>
</evidence>
<proteinExistence type="predicted"/>
<dbReference type="AlphaFoldDB" id="A0A5E4VY17"/>
<name>A0A5E4VY17_9BURK</name>
<evidence type="ECO:0000313" key="3">
    <source>
        <dbReference type="Proteomes" id="UP000396788"/>
    </source>
</evidence>
<dbReference type="EMBL" id="CABPRY010000006">
    <property type="protein sequence ID" value="VVE17318.1"/>
    <property type="molecule type" value="Genomic_DNA"/>
</dbReference>
<gene>
    <name evidence="2" type="ORF">PCE31107_02963</name>
</gene>
<dbReference type="RefSeq" id="WP_150609382.1">
    <property type="nucleotide sequence ID" value="NZ_CABPRY010000006.1"/>
</dbReference>
<reference evidence="2 3" key="1">
    <citation type="submission" date="2019-08" db="EMBL/GenBank/DDBJ databases">
        <authorList>
            <person name="Peeters C."/>
        </authorList>
    </citation>
    <scope>NUCLEOTIDE SEQUENCE [LARGE SCALE GENOMIC DNA]</scope>
    <source>
        <strain evidence="2 3">LMG 31107</strain>
    </source>
</reference>
<keyword evidence="1" id="KW-0472">Membrane</keyword>
<keyword evidence="1" id="KW-1133">Transmembrane helix</keyword>
<dbReference type="Proteomes" id="UP000396788">
    <property type="component" value="Unassembled WGS sequence"/>
</dbReference>
<sequence>MILEAHDVLEIIGGGITIVTAVLSFILRYHTAVVKRYRRDKDIACGDIAFLLAIEAEYIVLLRERDVAMEPGIKVAMRNRVRANGLEFSGKFTPGRVAASRASHGLKPAFYRVKANLDAMGDRSEPA</sequence>
<organism evidence="2 3">
    <name type="scientific">Pandoraea cepalis</name>
    <dbReference type="NCBI Taxonomy" id="2508294"/>
    <lineage>
        <taxon>Bacteria</taxon>
        <taxon>Pseudomonadati</taxon>
        <taxon>Pseudomonadota</taxon>
        <taxon>Betaproteobacteria</taxon>
        <taxon>Burkholderiales</taxon>
        <taxon>Burkholderiaceae</taxon>
        <taxon>Pandoraea</taxon>
    </lineage>
</organism>
<protein>
    <submittedName>
        <fullName evidence="2">Uncharacterized protein</fullName>
    </submittedName>
</protein>
<feature type="transmembrane region" description="Helical" evidence="1">
    <location>
        <begin position="12"/>
        <end position="29"/>
    </location>
</feature>
<accession>A0A5E4VY17</accession>
<keyword evidence="1" id="KW-0812">Transmembrane</keyword>
<evidence type="ECO:0000313" key="2">
    <source>
        <dbReference type="EMBL" id="VVE17318.1"/>
    </source>
</evidence>